<feature type="compositionally biased region" description="Gly residues" evidence="1">
    <location>
        <begin position="867"/>
        <end position="878"/>
    </location>
</feature>
<dbReference type="InterPro" id="IPR049366">
    <property type="entry name" value="RGL11_C"/>
</dbReference>
<dbReference type="Pfam" id="PF18370">
    <property type="entry name" value="RGI_lyase"/>
    <property type="match status" value="1"/>
</dbReference>
<dbReference type="AlphaFoldDB" id="A0AA37XA64"/>
<evidence type="ECO:0000256" key="3">
    <source>
        <dbReference type="SAM" id="SignalP"/>
    </source>
</evidence>
<evidence type="ECO:0008006" key="8">
    <source>
        <dbReference type="Google" id="ProtNLM"/>
    </source>
</evidence>
<evidence type="ECO:0000259" key="4">
    <source>
        <dbReference type="Pfam" id="PF18370"/>
    </source>
</evidence>
<reference evidence="6 7" key="1">
    <citation type="journal article" date="2014" name="Int. J. Syst. Evol. Microbiol.">
        <title>Complete genome sequence of Corynebacterium casei LMG S-19264T (=DSM 44701T), isolated from a smear-ripened cheese.</title>
        <authorList>
            <consortium name="US DOE Joint Genome Institute (JGI-PGF)"/>
            <person name="Walter F."/>
            <person name="Albersmeier A."/>
            <person name="Kalinowski J."/>
            <person name="Ruckert C."/>
        </authorList>
    </citation>
    <scope>NUCLEOTIDE SEQUENCE [LARGE SCALE GENOMIC DNA]</scope>
    <source>
        <strain evidence="6 7">NBRC 112289</strain>
    </source>
</reference>
<dbReference type="CDD" id="cd10318">
    <property type="entry name" value="RGL11"/>
    <property type="match status" value="1"/>
</dbReference>
<evidence type="ECO:0000313" key="6">
    <source>
        <dbReference type="EMBL" id="GMA29459.1"/>
    </source>
</evidence>
<feature type="region of interest" description="Disordered" evidence="1">
    <location>
        <begin position="860"/>
        <end position="898"/>
    </location>
</feature>
<dbReference type="Proteomes" id="UP001157160">
    <property type="component" value="Unassembled WGS sequence"/>
</dbReference>
<feature type="compositionally biased region" description="Low complexity" evidence="1">
    <location>
        <begin position="885"/>
        <end position="898"/>
    </location>
</feature>
<proteinExistence type="predicted"/>
<evidence type="ECO:0000256" key="2">
    <source>
        <dbReference type="SAM" id="Phobius"/>
    </source>
</evidence>
<evidence type="ECO:0000256" key="1">
    <source>
        <dbReference type="SAM" id="MobiDB-lite"/>
    </source>
</evidence>
<feature type="chain" id="PRO_5041421005" description="Rhamnogalacturonan I lyase beta-sheet domain-containing protein" evidence="3">
    <location>
        <begin position="26"/>
        <end position="935"/>
    </location>
</feature>
<dbReference type="RefSeq" id="WP_348520022.1">
    <property type="nucleotide sequence ID" value="NZ_BSUL01000001.1"/>
</dbReference>
<dbReference type="PANTHER" id="PTHR43118:SF1">
    <property type="entry name" value="RHAMNOGALACTURONAN LYASE (EUROFUNG)"/>
    <property type="match status" value="1"/>
</dbReference>
<dbReference type="SUPFAM" id="SSF69318">
    <property type="entry name" value="Integrin alpha N-terminal domain"/>
    <property type="match status" value="1"/>
</dbReference>
<keyword evidence="2" id="KW-0472">Membrane</keyword>
<keyword evidence="2" id="KW-0812">Transmembrane</keyword>
<protein>
    <recommendedName>
        <fullName evidence="8">Rhamnogalacturonan I lyase beta-sheet domain-containing protein</fullName>
    </recommendedName>
</protein>
<dbReference type="Gene3D" id="2.60.40.10">
    <property type="entry name" value="Immunoglobulins"/>
    <property type="match status" value="1"/>
</dbReference>
<organism evidence="6 7">
    <name type="scientific">Arenivirga flava</name>
    <dbReference type="NCBI Taxonomy" id="1930060"/>
    <lineage>
        <taxon>Bacteria</taxon>
        <taxon>Bacillati</taxon>
        <taxon>Actinomycetota</taxon>
        <taxon>Actinomycetes</taxon>
        <taxon>Micrococcales</taxon>
        <taxon>Microbacteriaceae</taxon>
        <taxon>Arenivirga</taxon>
    </lineage>
</organism>
<keyword evidence="3" id="KW-0732">Signal</keyword>
<dbReference type="PANTHER" id="PTHR43118">
    <property type="entry name" value="RHAMNOGALACTURONAN LYASE (EUROFUNG)"/>
    <property type="match status" value="1"/>
</dbReference>
<dbReference type="InterPro" id="IPR013783">
    <property type="entry name" value="Ig-like_fold"/>
</dbReference>
<feature type="domain" description="Rhamnogalacturonan lyase family 11 C-terminal" evidence="5">
    <location>
        <begin position="352"/>
        <end position="762"/>
    </location>
</feature>
<dbReference type="InterPro" id="IPR041624">
    <property type="entry name" value="RGI_lyase"/>
</dbReference>
<feature type="region of interest" description="Disordered" evidence="1">
    <location>
        <begin position="452"/>
        <end position="474"/>
    </location>
</feature>
<evidence type="ECO:0000313" key="7">
    <source>
        <dbReference type="Proteomes" id="UP001157160"/>
    </source>
</evidence>
<feature type="signal peptide" evidence="3">
    <location>
        <begin position="1"/>
        <end position="25"/>
    </location>
</feature>
<feature type="domain" description="Rhamnogalacturonan I lyase beta-sheet" evidence="4">
    <location>
        <begin position="39"/>
        <end position="113"/>
    </location>
</feature>
<keyword evidence="2" id="KW-1133">Transmembrane helix</keyword>
<gene>
    <name evidence="6" type="ORF">GCM10025874_27120</name>
</gene>
<feature type="transmembrane region" description="Helical" evidence="2">
    <location>
        <begin position="906"/>
        <end position="926"/>
    </location>
</feature>
<dbReference type="Pfam" id="PF21348">
    <property type="entry name" value="RGL11_C"/>
    <property type="match status" value="2"/>
</dbReference>
<comment type="caution">
    <text evidence="6">The sequence shown here is derived from an EMBL/GenBank/DDBJ whole genome shotgun (WGS) entry which is preliminary data.</text>
</comment>
<accession>A0AA37XA64</accession>
<dbReference type="EMBL" id="BSUL01000001">
    <property type="protein sequence ID" value="GMA29459.1"/>
    <property type="molecule type" value="Genomic_DNA"/>
</dbReference>
<feature type="domain" description="Rhamnogalacturonan lyase family 11 C-terminal" evidence="5">
    <location>
        <begin position="129"/>
        <end position="247"/>
    </location>
</feature>
<dbReference type="InterPro" id="IPR028994">
    <property type="entry name" value="Integrin_alpha_N"/>
</dbReference>
<name>A0AA37XA64_9MICO</name>
<sequence>MRATALVGSAVIALGLFGGASPASAEEVPAGPADRPGPQLEELGRGLIAVTAQGGVHLSWRLLGHEVTGHSASGVTGADFTVLRDGEPIATVTDSTAYLDADGTASSEYTVVSSDGDVSDPVVPSADGFLDIPLQRPAGGVTPPGVIHPEGEAYEYHANDASVADLDGDGELEYLVKWDPSNGKDVSQVGYTGTVYLDAYELDGELLWRLDLGVNIRAGAHYTQFLAQDFDGDGKAEVMLKTAPGTRILPAGDAASAQYVTMPQQDIDAGFSNEDDYRYSAEQYAEHLADVFRGWHEHPEVVAGRWPATIEEAIGWGEASFDYPLSEADAATLVDRFIDVYAPSRSSRNVLRQFEGFVISGPEYLTVFEGATGAELHTEHYTPERGDDGLLWGDYAMGRIEPGNRVDRFLAATAYLDGERPSAIFARGYYTRTNIVAYDWDGENLTQRFHADSGHAPMSNPFDDGPHGVEGTSEEWGTLTTQGFHSLSVADVDSDSRQEIVYGSATLDDGSLLYSSYDTMPEGSATPGEPAKLGHGDAMHVGDFDPDRPGLEIFTVHEGGTYAPYGWVMRAAEDGEILFGEYTGRDTGRGMVGDVDKKTPGIEVWSGNPPNQADPAASGLYSAAGARLGDAIPGTNASIRWAGDGTTQLVSGGVVAADVPPSSPSIVRHPGRTLLTAEGTLTNNGTKGNPSLVADVLGDWREELVVRTADSSALRIYTSTEETHIKLYTLLHDPQYRADVARQQTSYNQPAYPSFHLASDTDWSTVPLPTTAVTPDEVVSADGIVTIPDTEGVRYLLDGEPVEAGEIDVRADAETASSGTSGTGGVALAAVAAREVTVTAEAERWYRLAADATASWTFAIADTPAPGDGGGDGPGGGTEQDDDGASAGAGAGTAATGSLSTTGADLPVPLLIGAALALLAGAALLIGRKMRGRRG</sequence>
<dbReference type="GO" id="GO:0005975">
    <property type="term" value="P:carbohydrate metabolic process"/>
    <property type="evidence" value="ECO:0007669"/>
    <property type="project" value="UniProtKB-ARBA"/>
</dbReference>
<keyword evidence="7" id="KW-1185">Reference proteome</keyword>
<evidence type="ECO:0000259" key="5">
    <source>
        <dbReference type="Pfam" id="PF21348"/>
    </source>
</evidence>
<dbReference type="InterPro" id="IPR034641">
    <property type="entry name" value="RGL11"/>
</dbReference>